<dbReference type="PANTHER" id="PTHR43433">
    <property type="entry name" value="HYDROLASE, ALPHA/BETA FOLD FAMILY PROTEIN"/>
    <property type="match status" value="1"/>
</dbReference>
<dbReference type="AlphaFoldDB" id="A0A8J3JKT8"/>
<sequence length="281" mass="30159">MQLTVDRGSDRLAILLHPAQAPDAPLAVVFPAMGVPAGYYTRFAHSLNEAGIGVAVADLRGTGASAPRPSRDSRYGYPELADDVDAVLDALAEQRAGRRTVLLGHSLGGQTAVLHLAREAARGRGHRADGIILIAVGLPYWRTYPRLQRLAVLGMTQVVNGVSAALRVWPGWGFGGRQARGVIRDWAYTARHGRFPAHLAAEDGLAAIDLPVLAISVDDDQYTPPQTTDHLVAALPTATVTRDHLTTAEAGVPLDHFKWVKAGSTLAPRISHWLTRLGHDR</sequence>
<dbReference type="PIRSF" id="PIRSF037442">
    <property type="entry name" value="UCP037442_abhydr"/>
    <property type="match status" value="1"/>
</dbReference>
<proteinExistence type="predicted"/>
<comment type="caution">
    <text evidence="2">The sequence shown here is derived from an EMBL/GenBank/DDBJ whole genome shotgun (WGS) entry which is preliminary data.</text>
</comment>
<dbReference type="RefSeq" id="WP_203740819.1">
    <property type="nucleotide sequence ID" value="NZ_BONF01000003.1"/>
</dbReference>
<dbReference type="SUPFAM" id="SSF53474">
    <property type="entry name" value="alpha/beta-Hydrolases"/>
    <property type="match status" value="1"/>
</dbReference>
<dbReference type="InterPro" id="IPR029058">
    <property type="entry name" value="AB_hydrolase_fold"/>
</dbReference>
<dbReference type="Pfam" id="PF12146">
    <property type="entry name" value="Hydrolase_4"/>
    <property type="match status" value="1"/>
</dbReference>
<accession>A0A8J3JKT8</accession>
<dbReference type="EMBL" id="BONF01000003">
    <property type="protein sequence ID" value="GIF78954.1"/>
    <property type="molecule type" value="Genomic_DNA"/>
</dbReference>
<dbReference type="InterPro" id="IPR022742">
    <property type="entry name" value="Hydrolase_4"/>
</dbReference>
<evidence type="ECO:0000259" key="1">
    <source>
        <dbReference type="Pfam" id="PF12146"/>
    </source>
</evidence>
<dbReference type="InterPro" id="IPR017208">
    <property type="entry name" value="UCP037442_abhydr"/>
</dbReference>
<reference evidence="2 3" key="1">
    <citation type="submission" date="2021-01" db="EMBL/GenBank/DDBJ databases">
        <title>Whole genome shotgun sequence of Catellatospora bangladeshensis NBRC 107357.</title>
        <authorList>
            <person name="Komaki H."/>
            <person name="Tamura T."/>
        </authorList>
    </citation>
    <scope>NUCLEOTIDE SEQUENCE [LARGE SCALE GENOMIC DNA]</scope>
    <source>
        <strain evidence="2 3">NBRC 107357</strain>
    </source>
</reference>
<feature type="domain" description="Serine aminopeptidase S33" evidence="1">
    <location>
        <begin position="28"/>
        <end position="240"/>
    </location>
</feature>
<evidence type="ECO:0000313" key="3">
    <source>
        <dbReference type="Proteomes" id="UP000601223"/>
    </source>
</evidence>
<dbReference type="Gene3D" id="3.40.50.1820">
    <property type="entry name" value="alpha/beta hydrolase"/>
    <property type="match status" value="1"/>
</dbReference>
<dbReference type="InterPro" id="IPR050471">
    <property type="entry name" value="AB_hydrolase"/>
</dbReference>
<protein>
    <recommendedName>
        <fullName evidence="1">Serine aminopeptidase S33 domain-containing protein</fullName>
    </recommendedName>
</protein>
<evidence type="ECO:0000313" key="2">
    <source>
        <dbReference type="EMBL" id="GIF78954.1"/>
    </source>
</evidence>
<dbReference type="Proteomes" id="UP000601223">
    <property type="component" value="Unassembled WGS sequence"/>
</dbReference>
<gene>
    <name evidence="2" type="ORF">Cba03nite_03030</name>
</gene>
<dbReference type="PANTHER" id="PTHR43433:SF5">
    <property type="entry name" value="AB HYDROLASE-1 DOMAIN-CONTAINING PROTEIN"/>
    <property type="match status" value="1"/>
</dbReference>
<name>A0A8J3JKT8_9ACTN</name>
<organism evidence="2 3">
    <name type="scientific">Catellatospora bangladeshensis</name>
    <dbReference type="NCBI Taxonomy" id="310355"/>
    <lineage>
        <taxon>Bacteria</taxon>
        <taxon>Bacillati</taxon>
        <taxon>Actinomycetota</taxon>
        <taxon>Actinomycetes</taxon>
        <taxon>Micromonosporales</taxon>
        <taxon>Micromonosporaceae</taxon>
        <taxon>Catellatospora</taxon>
    </lineage>
</organism>
<keyword evidence="3" id="KW-1185">Reference proteome</keyword>